<accession>A0A6P8JPV2</accession>
<dbReference type="RefSeq" id="XP_033158472.1">
    <property type="nucleotide sequence ID" value="XM_033302581.1"/>
</dbReference>
<keyword evidence="3" id="KW-1185">Reference proteome</keyword>
<feature type="region of interest" description="Disordered" evidence="1">
    <location>
        <begin position="121"/>
        <end position="156"/>
    </location>
</feature>
<dbReference type="AlphaFoldDB" id="A0A6P8JPV2"/>
<evidence type="ECO:0000313" key="3">
    <source>
        <dbReference type="Proteomes" id="UP000515162"/>
    </source>
</evidence>
<sequence>MKTSWSFSCGVLLLFAIMCSGQNVTKSNSSQEIIRVKVLPQSTPSDPSTGSSISTTATPKTPKPKSNPTAKSAIQTHEIEEEDDNFHNDRLPALSEDEYNNLSEDANPLHFLKQQPLDLENEEVPPKPEKTEMPQQKPESQTESKPDSQVMAPQSAGSPIYITIPIYISTGGKLPITLTIGDQDLSLKRASGSGSNRKNPSTKSPNSFFNRLLQQIESPKRRTTNRHRSQLNSHVYAMKEIDNQGNKDGKKLKVLLRSPMQ</sequence>
<feature type="region of interest" description="Disordered" evidence="1">
    <location>
        <begin position="38"/>
        <end position="91"/>
    </location>
</feature>
<evidence type="ECO:0000256" key="1">
    <source>
        <dbReference type="SAM" id="MobiDB-lite"/>
    </source>
</evidence>
<feature type="compositionally biased region" description="Polar residues" evidence="1">
    <location>
        <begin position="40"/>
        <end position="50"/>
    </location>
</feature>
<reference evidence="4" key="1">
    <citation type="submission" date="2025-08" db="UniProtKB">
        <authorList>
            <consortium name="RefSeq"/>
        </authorList>
    </citation>
    <scope>IDENTIFICATION</scope>
    <source>
        <strain evidence="4">Mau12</strain>
        <tissue evidence="4">Whole Body</tissue>
    </source>
</reference>
<evidence type="ECO:0000256" key="2">
    <source>
        <dbReference type="SAM" id="SignalP"/>
    </source>
</evidence>
<feature type="compositionally biased region" description="Low complexity" evidence="1">
    <location>
        <begin position="51"/>
        <end position="73"/>
    </location>
</feature>
<keyword evidence="2" id="KW-0732">Signal</keyword>
<dbReference type="Proteomes" id="UP000515162">
    <property type="component" value="Chromosome 3L"/>
</dbReference>
<feature type="signal peptide" evidence="2">
    <location>
        <begin position="1"/>
        <end position="21"/>
    </location>
</feature>
<protein>
    <submittedName>
        <fullName evidence="4">Uncharacterized protein LOC117139901</fullName>
    </submittedName>
</protein>
<proteinExistence type="predicted"/>
<dbReference type="GeneID" id="117139901"/>
<evidence type="ECO:0000313" key="4">
    <source>
        <dbReference type="RefSeq" id="XP_033158472.1"/>
    </source>
</evidence>
<organism evidence="3 4">
    <name type="scientific">Drosophila mauritiana</name>
    <name type="common">Fruit fly</name>
    <dbReference type="NCBI Taxonomy" id="7226"/>
    <lineage>
        <taxon>Eukaryota</taxon>
        <taxon>Metazoa</taxon>
        <taxon>Ecdysozoa</taxon>
        <taxon>Arthropoda</taxon>
        <taxon>Hexapoda</taxon>
        <taxon>Insecta</taxon>
        <taxon>Pterygota</taxon>
        <taxon>Neoptera</taxon>
        <taxon>Endopterygota</taxon>
        <taxon>Diptera</taxon>
        <taxon>Brachycera</taxon>
        <taxon>Muscomorpha</taxon>
        <taxon>Ephydroidea</taxon>
        <taxon>Drosophilidae</taxon>
        <taxon>Drosophila</taxon>
        <taxon>Sophophora</taxon>
    </lineage>
</organism>
<gene>
    <name evidence="4" type="primary">LOC117139901</name>
</gene>
<feature type="chain" id="PRO_5027969756" evidence="2">
    <location>
        <begin position="22"/>
        <end position="261"/>
    </location>
</feature>
<name>A0A6P8JPV2_DROMA</name>